<dbReference type="RefSeq" id="WP_004156131.1">
    <property type="nucleotide sequence ID" value="NZ_BAYW01000006.1"/>
</dbReference>
<name>A0A831A0H3_ERWAM</name>
<reference evidence="1 2" key="1">
    <citation type="submission" date="2012-11" db="EMBL/GenBank/DDBJ databases">
        <authorList>
            <person name="Linke B."/>
        </authorList>
    </citation>
    <scope>NUCLEOTIDE SEQUENCE [LARGE SCALE GENOMIC DNA]</scope>
    <source>
        <strain evidence="2">CFBP 1232</strain>
    </source>
</reference>
<evidence type="ECO:0000313" key="2">
    <source>
        <dbReference type="Proteomes" id="UP000013111"/>
    </source>
</evidence>
<evidence type="ECO:0000313" key="1">
    <source>
        <dbReference type="EMBL" id="CCO92875.1"/>
    </source>
</evidence>
<reference evidence="1 2" key="2">
    <citation type="submission" date="2013-04" db="EMBL/GenBank/DDBJ databases">
        <title>Comparative genomics of 12 strains of Erwinia amylovora identifies a pan-genome with a large conserved core and provides insights into host specificity.</title>
        <authorList>
            <person name="Mann R.A."/>
            <person name="Smits T.H.M."/>
            <person name="Buehlmann A."/>
            <person name="Blom J."/>
            <person name="Goesmann A."/>
            <person name="Frey J.E."/>
            <person name="Plummer K.M."/>
            <person name="Beer S.V."/>
            <person name="Luck J."/>
            <person name="Duffy B."/>
            <person name="Rodoni B."/>
        </authorList>
    </citation>
    <scope>NUCLEOTIDE SEQUENCE [LARGE SCALE GENOMIC DNA]</scope>
    <source>
        <strain evidence="2">CFBP 1232</strain>
    </source>
</reference>
<sequence length="65" mass="7536">MFRFFLTLFSSPESLLQVMSRRAIAESIEDGERILIDEDGSASVNIYSPEVREDFVRHVAMLRRT</sequence>
<dbReference type="AlphaFoldDB" id="A0A831A0H3"/>
<gene>
    <name evidence="1" type="ORF">BN437_0921</name>
</gene>
<dbReference type="Proteomes" id="UP000013111">
    <property type="component" value="Unassembled WGS sequence"/>
</dbReference>
<dbReference type="GeneID" id="97605216"/>
<proteinExistence type="predicted"/>
<organism evidence="1 2">
    <name type="scientific">Erwinia amylovora NBRC 12687 = CFBP 1232</name>
    <dbReference type="NCBI Taxonomy" id="1219359"/>
    <lineage>
        <taxon>Bacteria</taxon>
        <taxon>Pseudomonadati</taxon>
        <taxon>Pseudomonadota</taxon>
        <taxon>Gammaproteobacteria</taxon>
        <taxon>Enterobacterales</taxon>
        <taxon>Erwiniaceae</taxon>
        <taxon>Erwinia</taxon>
    </lineage>
</organism>
<comment type="caution">
    <text evidence="1">The sequence shown here is derived from an EMBL/GenBank/DDBJ whole genome shotgun (WGS) entry which is preliminary data.</text>
</comment>
<dbReference type="EMBL" id="CAPB01000008">
    <property type="protein sequence ID" value="CCO92875.1"/>
    <property type="molecule type" value="Genomic_DNA"/>
</dbReference>
<accession>A0A831A0H3</accession>
<protein>
    <submittedName>
        <fullName evidence="1">Uncharacterized protein</fullName>
    </submittedName>
</protein>